<organism evidence="2">
    <name type="scientific">marine sediment metagenome</name>
    <dbReference type="NCBI Taxonomy" id="412755"/>
    <lineage>
        <taxon>unclassified sequences</taxon>
        <taxon>metagenomes</taxon>
        <taxon>ecological metagenomes</taxon>
    </lineage>
</organism>
<dbReference type="InterPro" id="IPR002145">
    <property type="entry name" value="CopG"/>
</dbReference>
<dbReference type="AlphaFoldDB" id="A0A0F9CRN8"/>
<gene>
    <name evidence="2" type="ORF">LCGC14_2368620</name>
</gene>
<reference evidence="2" key="1">
    <citation type="journal article" date="2015" name="Nature">
        <title>Complex archaea that bridge the gap between prokaryotes and eukaryotes.</title>
        <authorList>
            <person name="Spang A."/>
            <person name="Saw J.H."/>
            <person name="Jorgensen S.L."/>
            <person name="Zaremba-Niedzwiedzka K."/>
            <person name="Martijn J."/>
            <person name="Lind A.E."/>
            <person name="van Eijk R."/>
            <person name="Schleper C."/>
            <person name="Guy L."/>
            <person name="Ettema T.J."/>
        </authorList>
    </citation>
    <scope>NUCLEOTIDE SEQUENCE</scope>
</reference>
<evidence type="ECO:0000259" key="1">
    <source>
        <dbReference type="Pfam" id="PF01402"/>
    </source>
</evidence>
<proteinExistence type="predicted"/>
<dbReference type="Pfam" id="PF01402">
    <property type="entry name" value="RHH_1"/>
    <property type="match status" value="1"/>
</dbReference>
<accession>A0A0F9CRN8</accession>
<dbReference type="InterPro" id="IPR010985">
    <property type="entry name" value="Ribbon_hlx_hlx"/>
</dbReference>
<comment type="caution">
    <text evidence="2">The sequence shown here is derived from an EMBL/GenBank/DDBJ whole genome shotgun (WGS) entry which is preliminary data.</text>
</comment>
<sequence length="101" mass="11937">MVRAWVKVFLYQYQELKRLKEETKRPLSEIIRESAAQFVRKRDFPCSVATSYLLKGTRDKYKTVSAYLPRSDWDLLQTISKNTGRSKTELIRQAVDEYLGE</sequence>
<dbReference type="EMBL" id="LAZR01034869">
    <property type="protein sequence ID" value="KKL29179.1"/>
    <property type="molecule type" value="Genomic_DNA"/>
</dbReference>
<dbReference type="GO" id="GO:0006355">
    <property type="term" value="P:regulation of DNA-templated transcription"/>
    <property type="evidence" value="ECO:0007669"/>
    <property type="project" value="InterPro"/>
</dbReference>
<feature type="domain" description="Ribbon-helix-helix protein CopG" evidence="1">
    <location>
        <begin position="62"/>
        <end position="100"/>
    </location>
</feature>
<name>A0A0F9CRN8_9ZZZZ</name>
<dbReference type="SUPFAM" id="SSF47598">
    <property type="entry name" value="Ribbon-helix-helix"/>
    <property type="match status" value="1"/>
</dbReference>
<evidence type="ECO:0000313" key="2">
    <source>
        <dbReference type="EMBL" id="KKL29179.1"/>
    </source>
</evidence>
<protein>
    <recommendedName>
        <fullName evidence="1">Ribbon-helix-helix protein CopG domain-containing protein</fullName>
    </recommendedName>
</protein>